<dbReference type="PANTHER" id="PTHR13464">
    <property type="entry name" value="TRANSCRIPTIONAL REGULATOR PROTEIN HCNGP"/>
    <property type="match status" value="1"/>
</dbReference>
<dbReference type="AlphaFoldDB" id="A0AAJ0G8I1"/>
<dbReference type="PRINTS" id="PR01217">
    <property type="entry name" value="PRICHEXTENSN"/>
</dbReference>
<evidence type="ECO:0000313" key="3">
    <source>
        <dbReference type="Proteomes" id="UP001271007"/>
    </source>
</evidence>
<gene>
    <name evidence="2" type="ORF">LTR09_010325</name>
</gene>
<feature type="compositionally biased region" description="Pro residues" evidence="1">
    <location>
        <begin position="117"/>
        <end position="127"/>
    </location>
</feature>
<dbReference type="EMBL" id="JAWDJX010000050">
    <property type="protein sequence ID" value="KAK3048332.1"/>
    <property type="molecule type" value="Genomic_DNA"/>
</dbReference>
<organism evidence="2 3">
    <name type="scientific">Extremus antarcticus</name>
    <dbReference type="NCBI Taxonomy" id="702011"/>
    <lineage>
        <taxon>Eukaryota</taxon>
        <taxon>Fungi</taxon>
        <taxon>Dikarya</taxon>
        <taxon>Ascomycota</taxon>
        <taxon>Pezizomycotina</taxon>
        <taxon>Dothideomycetes</taxon>
        <taxon>Dothideomycetidae</taxon>
        <taxon>Mycosphaerellales</taxon>
        <taxon>Extremaceae</taxon>
        <taxon>Extremus</taxon>
    </lineage>
</organism>
<reference evidence="2" key="1">
    <citation type="submission" date="2023-04" db="EMBL/GenBank/DDBJ databases">
        <title>Black Yeasts Isolated from many extreme environments.</title>
        <authorList>
            <person name="Coleine C."/>
            <person name="Stajich J.E."/>
            <person name="Selbmann L."/>
        </authorList>
    </citation>
    <scope>NUCLEOTIDE SEQUENCE</scope>
    <source>
        <strain evidence="2">CCFEE 5312</strain>
    </source>
</reference>
<dbReference type="Pfam" id="PF07818">
    <property type="entry name" value="HCNGP"/>
    <property type="match status" value="1"/>
</dbReference>
<evidence type="ECO:0008006" key="4">
    <source>
        <dbReference type="Google" id="ProtNLM"/>
    </source>
</evidence>
<dbReference type="Proteomes" id="UP001271007">
    <property type="component" value="Unassembled WGS sequence"/>
</dbReference>
<accession>A0AAJ0G8I1</accession>
<feature type="compositionally biased region" description="Low complexity" evidence="1">
    <location>
        <begin position="231"/>
        <end position="241"/>
    </location>
</feature>
<dbReference type="GO" id="GO:0006355">
    <property type="term" value="P:regulation of DNA-templated transcription"/>
    <property type="evidence" value="ECO:0007669"/>
    <property type="project" value="InterPro"/>
</dbReference>
<comment type="caution">
    <text evidence="2">The sequence shown here is derived from an EMBL/GenBank/DDBJ whole genome shotgun (WGS) entry which is preliminary data.</text>
</comment>
<evidence type="ECO:0000313" key="2">
    <source>
        <dbReference type="EMBL" id="KAK3048332.1"/>
    </source>
</evidence>
<proteinExistence type="predicted"/>
<keyword evidence="3" id="KW-1185">Reference proteome</keyword>
<sequence length="269" mass="28941">MNALVGYESSDEDDIKPERPAKIAKTSANSTTGATTASNSTTQPERTPAPQPKHNTPSGPPHSLASQHPPGPTPNPTASLPDPTPPTSAPATPPLSPYTSTRQRIRDLTMPAHPNFSIPPSPPPPTSPDSLAALSATTKKFDRFLELKRKGVHFNARLQTSTSLRNPSLLPKLMEFAGVGLEDGYRSTLTGDVGEVPVRWGEESYVEAIVREGERWRKRRLKEREKVEFVGARSGGSSAVGTPKGVEGGDGRKASEGVQPKRASRFDRR</sequence>
<evidence type="ECO:0000256" key="1">
    <source>
        <dbReference type="SAM" id="MobiDB-lite"/>
    </source>
</evidence>
<name>A0AAJ0G8I1_9PEZI</name>
<feature type="region of interest" description="Disordered" evidence="1">
    <location>
        <begin position="231"/>
        <end position="269"/>
    </location>
</feature>
<dbReference type="InterPro" id="IPR012479">
    <property type="entry name" value="SAP30BP"/>
</dbReference>
<dbReference type="PANTHER" id="PTHR13464:SF0">
    <property type="entry name" value="SAP30-BINDING PROTEIN"/>
    <property type="match status" value="1"/>
</dbReference>
<feature type="region of interest" description="Disordered" evidence="1">
    <location>
        <begin position="1"/>
        <end position="132"/>
    </location>
</feature>
<dbReference type="GO" id="GO:0005634">
    <property type="term" value="C:nucleus"/>
    <property type="evidence" value="ECO:0007669"/>
    <property type="project" value="TreeGrafter"/>
</dbReference>
<feature type="compositionally biased region" description="Pro residues" evidence="1">
    <location>
        <begin position="82"/>
        <end position="96"/>
    </location>
</feature>
<feature type="compositionally biased region" description="Low complexity" evidence="1">
    <location>
        <begin position="24"/>
        <end position="42"/>
    </location>
</feature>
<protein>
    <recommendedName>
        <fullName evidence="4">HCNGP-like protein</fullName>
    </recommendedName>
</protein>